<evidence type="ECO:0000313" key="14">
    <source>
        <dbReference type="EMBL" id="MCC2135854.1"/>
    </source>
</evidence>
<comment type="PTM">
    <text evidence="8 9">An intermediate of this reaction is the autophosphorylated ppk in which a phosphate is covalently linked to a histidine residue through a N-P bond.</text>
</comment>
<reference evidence="14" key="1">
    <citation type="submission" date="2021-10" db="EMBL/GenBank/DDBJ databases">
        <title>Anaerobic single-cell dispensing facilitates the cultivation of human gut bacteria.</title>
        <authorList>
            <person name="Afrizal A."/>
        </authorList>
    </citation>
    <scope>NUCLEOTIDE SEQUENCE</scope>
    <source>
        <strain evidence="14">CLA-AA-H250</strain>
    </source>
</reference>
<feature type="binding site" evidence="8">
    <location>
        <position position="404"/>
    </location>
    <ligand>
        <name>Mg(2+)</name>
        <dbReference type="ChEBI" id="CHEBI:18420"/>
    </ligand>
</feature>
<dbReference type="EC" id="2.7.4.1" evidence="8 9"/>
<dbReference type="Gene3D" id="1.20.58.310">
    <property type="entry name" value="Polyphosphate kinase N-terminal domain"/>
    <property type="match status" value="1"/>
</dbReference>
<keyword evidence="4 8" id="KW-0547">Nucleotide-binding</keyword>
<dbReference type="InterPro" id="IPR036832">
    <property type="entry name" value="PPK_N_dom_sf"/>
</dbReference>
<dbReference type="Pfam" id="PF17941">
    <property type="entry name" value="PP_kinase_C_1"/>
    <property type="match status" value="1"/>
</dbReference>
<dbReference type="InterPro" id="IPR025200">
    <property type="entry name" value="PPK_C_dom2"/>
</dbReference>
<feature type="binding site" evidence="8">
    <location>
        <position position="467"/>
    </location>
    <ligand>
        <name>ATP</name>
        <dbReference type="ChEBI" id="CHEBI:30616"/>
    </ligand>
</feature>
<evidence type="ECO:0000259" key="13">
    <source>
        <dbReference type="Pfam" id="PF17941"/>
    </source>
</evidence>
<comment type="caution">
    <text evidence="14">The sequence shown here is derived from an EMBL/GenBank/DDBJ whole genome shotgun (WGS) entry which is preliminary data.</text>
</comment>
<dbReference type="SUPFAM" id="SSF140356">
    <property type="entry name" value="PPK N-terminal domain-like"/>
    <property type="match status" value="1"/>
</dbReference>
<dbReference type="PANTHER" id="PTHR30218">
    <property type="entry name" value="POLYPHOSPHATE KINASE"/>
    <property type="match status" value="1"/>
</dbReference>
<dbReference type="Gene3D" id="3.30.1840.10">
    <property type="entry name" value="Polyphosphate kinase middle domain"/>
    <property type="match status" value="1"/>
</dbReference>
<comment type="catalytic activity">
    <reaction evidence="8 9">
        <text>[phosphate](n) + ATP = [phosphate](n+1) + ADP</text>
        <dbReference type="Rhea" id="RHEA:19573"/>
        <dbReference type="Rhea" id="RHEA-COMP:9859"/>
        <dbReference type="Rhea" id="RHEA-COMP:14280"/>
        <dbReference type="ChEBI" id="CHEBI:16838"/>
        <dbReference type="ChEBI" id="CHEBI:30616"/>
        <dbReference type="ChEBI" id="CHEBI:456216"/>
        <dbReference type="EC" id="2.7.4.1"/>
    </reaction>
</comment>
<name>A0AAE3AFI8_9FIRM</name>
<dbReference type="NCBIfam" id="TIGR03705">
    <property type="entry name" value="poly_P_kin"/>
    <property type="match status" value="1"/>
</dbReference>
<dbReference type="GO" id="GO:0005524">
    <property type="term" value="F:ATP binding"/>
    <property type="evidence" value="ECO:0007669"/>
    <property type="project" value="UniProtKB-KW"/>
</dbReference>
<evidence type="ECO:0000313" key="15">
    <source>
        <dbReference type="Proteomes" id="UP001199424"/>
    </source>
</evidence>
<evidence type="ECO:0000256" key="5">
    <source>
        <dbReference type="ARBA" id="ARBA00022777"/>
    </source>
</evidence>
<evidence type="ECO:0000256" key="4">
    <source>
        <dbReference type="ARBA" id="ARBA00022741"/>
    </source>
</evidence>
<keyword evidence="7 8" id="KW-0460">Magnesium</keyword>
<evidence type="ECO:0000256" key="9">
    <source>
        <dbReference type="RuleBase" id="RU003800"/>
    </source>
</evidence>
<keyword evidence="3 8" id="KW-0479">Metal-binding</keyword>
<dbReference type="GO" id="GO:0009358">
    <property type="term" value="C:polyphosphate kinase complex"/>
    <property type="evidence" value="ECO:0007669"/>
    <property type="project" value="InterPro"/>
</dbReference>
<dbReference type="Pfam" id="PF02503">
    <property type="entry name" value="PP_kinase"/>
    <property type="match status" value="1"/>
</dbReference>
<keyword evidence="5 8" id="KW-0418">Kinase</keyword>
<dbReference type="Pfam" id="PF13089">
    <property type="entry name" value="PP_kinase_N"/>
    <property type="match status" value="1"/>
</dbReference>
<dbReference type="Pfam" id="PF13090">
    <property type="entry name" value="PP_kinase_C"/>
    <property type="match status" value="1"/>
</dbReference>
<evidence type="ECO:0000256" key="6">
    <source>
        <dbReference type="ARBA" id="ARBA00022840"/>
    </source>
</evidence>
<dbReference type="InterPro" id="IPR024953">
    <property type="entry name" value="PP_kinase_middle"/>
</dbReference>
<evidence type="ECO:0000259" key="10">
    <source>
        <dbReference type="Pfam" id="PF02503"/>
    </source>
</evidence>
<dbReference type="Gene3D" id="3.30.870.10">
    <property type="entry name" value="Endonuclease Chain A"/>
    <property type="match status" value="2"/>
</dbReference>
<evidence type="ECO:0000259" key="12">
    <source>
        <dbReference type="Pfam" id="PF13090"/>
    </source>
</evidence>
<keyword evidence="2 8" id="KW-0808">Transferase</keyword>
<keyword evidence="1 8" id="KW-0597">Phosphoprotein</keyword>
<dbReference type="SUPFAM" id="SSF56024">
    <property type="entry name" value="Phospholipase D/nuclease"/>
    <property type="match status" value="2"/>
</dbReference>
<evidence type="ECO:0000256" key="1">
    <source>
        <dbReference type="ARBA" id="ARBA00022553"/>
    </source>
</evidence>
<dbReference type="PANTHER" id="PTHR30218:SF0">
    <property type="entry name" value="POLYPHOSPHATE KINASE"/>
    <property type="match status" value="1"/>
</dbReference>
<dbReference type="InterPro" id="IPR025198">
    <property type="entry name" value="PPK_N_dom"/>
</dbReference>
<sequence length="704" mass="80453">MSDKKNYYYNRELSWMDFNARVLEEAQKKDNPLMERLRFLAITGSNLDEFFMVRVAGVKSQVASNYTKPDDSGMTPKELLSALDKKTHAFMEKQYSCLYRSILPVLKKQAEIEFRTPEKLTHEQRAFTDEYFHRVLFPVLTPLAVDSSRPFPMLANKSLNLAVRLSSKENKGEKCFAVVQVPSILPRFTELPADGDTRCFILLEDIITDYLEELFELHEIKAVCPFRITRNSDLTIDEEADDFMYEIEKSIKRRKRGRPVRLELLQHTDEDTRKFLIKALNINESGIYEVQGPIDLTFFSKFANIPGCEKLCFAPIRPTTPPGDFFGYTDIFKAIREGDRLVHHPYETFDCVVQFIAQAAEDENVLAIKQTLYRVSGNSPIIASLIKAAENGKQVTVLVELKARFDEENNINWAKKLEKAGCHVIYGLTGLKTHCKIALIVRREEDGIRRYLHLGTGNYNDSTAKIYTDLGLFTCNEQFGADASSLFNVITGYSRPPEYKHFIVAPHGMRSFFEYMIRQETENAKKGLPSGITVKVNSLVDPKIIELLYEASKAGVRVQLIVRGICCLIPGIEGVSENITVMSIVGQLLEHSRIFRFENAGNPRIYMGSADWMPRNLDRRVELVFPIEDETQKARAFGILDTMLSDTTNARFMQSDTSYEHVDLRGKKKISSQLTFYHEAQARLKELQSIEKDSVLIPIHSAEE</sequence>
<feature type="binding site" evidence="8">
    <location>
        <position position="374"/>
    </location>
    <ligand>
        <name>Mg(2+)</name>
        <dbReference type="ChEBI" id="CHEBI:18420"/>
    </ligand>
</feature>
<comment type="similarity">
    <text evidence="8 9">Belongs to the polyphosphate kinase 1 (PPK1) family.</text>
</comment>
<dbReference type="FunFam" id="3.30.870.10:FF:000001">
    <property type="entry name" value="Polyphosphate kinase"/>
    <property type="match status" value="1"/>
</dbReference>
<evidence type="ECO:0000259" key="11">
    <source>
        <dbReference type="Pfam" id="PF13089"/>
    </source>
</evidence>
<evidence type="ECO:0000256" key="7">
    <source>
        <dbReference type="ARBA" id="ARBA00022842"/>
    </source>
</evidence>
<comment type="function">
    <text evidence="8 9">Catalyzes the reversible transfer of the terminal phosphate of ATP to form a long-chain polyphosphate (polyP).</text>
</comment>
<keyword evidence="6 8" id="KW-0067">ATP-binding</keyword>
<dbReference type="PIRSF" id="PIRSF015589">
    <property type="entry name" value="PP_kinase"/>
    <property type="match status" value="1"/>
</dbReference>
<feature type="binding site" evidence="8">
    <location>
        <position position="591"/>
    </location>
    <ligand>
        <name>ATP</name>
        <dbReference type="ChEBI" id="CHEBI:30616"/>
    </ligand>
</feature>
<dbReference type="NCBIfam" id="NF003920">
    <property type="entry name" value="PRK05443.2-1"/>
    <property type="match status" value="1"/>
</dbReference>
<dbReference type="InterPro" id="IPR003414">
    <property type="entry name" value="PP_kinase"/>
</dbReference>
<dbReference type="GO" id="GO:0046872">
    <property type="term" value="F:metal ion binding"/>
    <property type="evidence" value="ECO:0007669"/>
    <property type="project" value="UniProtKB-KW"/>
</dbReference>
<dbReference type="GO" id="GO:0006799">
    <property type="term" value="P:polyphosphate biosynthetic process"/>
    <property type="evidence" value="ECO:0007669"/>
    <property type="project" value="UniProtKB-UniRule"/>
</dbReference>
<feature type="active site" description="Phosphohistidine intermediate" evidence="8">
    <location>
        <position position="434"/>
    </location>
</feature>
<evidence type="ECO:0000256" key="8">
    <source>
        <dbReference type="HAMAP-Rule" id="MF_00347"/>
    </source>
</evidence>
<feature type="domain" description="Polyphosphate kinase middle" evidence="10">
    <location>
        <begin position="123"/>
        <end position="302"/>
    </location>
</feature>
<comment type="cofactor">
    <cofactor evidence="8">
        <name>Mg(2+)</name>
        <dbReference type="ChEBI" id="CHEBI:18420"/>
    </cofactor>
</comment>
<dbReference type="HAMAP" id="MF_00347">
    <property type="entry name" value="Polyphosphate_kinase"/>
    <property type="match status" value="1"/>
</dbReference>
<dbReference type="NCBIfam" id="NF003917">
    <property type="entry name" value="PRK05443.1-1"/>
    <property type="match status" value="1"/>
</dbReference>
<feature type="domain" description="Polyphosphate kinase C-terminal" evidence="13">
    <location>
        <begin position="330"/>
        <end position="495"/>
    </location>
</feature>
<evidence type="ECO:0000256" key="2">
    <source>
        <dbReference type="ARBA" id="ARBA00022679"/>
    </source>
</evidence>
<dbReference type="NCBIfam" id="NF003921">
    <property type="entry name" value="PRK05443.2-2"/>
    <property type="match status" value="1"/>
</dbReference>
<organism evidence="14 15">
    <name type="scientific">Hominenteromicrobium mulieris</name>
    <dbReference type="NCBI Taxonomy" id="2885357"/>
    <lineage>
        <taxon>Bacteria</taxon>
        <taxon>Bacillati</taxon>
        <taxon>Bacillota</taxon>
        <taxon>Clostridia</taxon>
        <taxon>Eubacteriales</taxon>
        <taxon>Oscillospiraceae</taxon>
        <taxon>Hominenteromicrobium</taxon>
    </lineage>
</organism>
<feature type="domain" description="Polyphosphate kinase N-terminal" evidence="11">
    <location>
        <begin position="8"/>
        <end position="109"/>
    </location>
</feature>
<dbReference type="EMBL" id="JAJEQC010000001">
    <property type="protein sequence ID" value="MCC2135854.1"/>
    <property type="molecule type" value="Genomic_DNA"/>
</dbReference>
<dbReference type="NCBIfam" id="NF003918">
    <property type="entry name" value="PRK05443.1-2"/>
    <property type="match status" value="1"/>
</dbReference>
<dbReference type="CDD" id="cd09165">
    <property type="entry name" value="PLDc_PaPPK1_C1_like"/>
    <property type="match status" value="1"/>
</dbReference>
<proteinExistence type="inferred from homology"/>
<dbReference type="Proteomes" id="UP001199424">
    <property type="component" value="Unassembled WGS sequence"/>
</dbReference>
<dbReference type="InterPro" id="IPR041108">
    <property type="entry name" value="PP_kinase_C_1"/>
</dbReference>
<evidence type="ECO:0000256" key="3">
    <source>
        <dbReference type="ARBA" id="ARBA00022723"/>
    </source>
</evidence>
<dbReference type="SUPFAM" id="SSF143724">
    <property type="entry name" value="PHP14-like"/>
    <property type="match status" value="1"/>
</dbReference>
<feature type="domain" description="Polyphosphate kinase C-terminal" evidence="12">
    <location>
        <begin position="503"/>
        <end position="673"/>
    </location>
</feature>
<keyword evidence="15" id="KW-1185">Reference proteome</keyword>
<dbReference type="RefSeq" id="WP_308448450.1">
    <property type="nucleotide sequence ID" value="NZ_JAJEQC010000001.1"/>
</dbReference>
<feature type="binding site" evidence="8">
    <location>
        <position position="46"/>
    </location>
    <ligand>
        <name>ATP</name>
        <dbReference type="ChEBI" id="CHEBI:30616"/>
    </ligand>
</feature>
<dbReference type="AlphaFoldDB" id="A0AAE3AFI8"/>
<dbReference type="GO" id="GO:0008976">
    <property type="term" value="F:polyphosphate kinase activity"/>
    <property type="evidence" value="ECO:0007669"/>
    <property type="project" value="UniProtKB-UniRule"/>
</dbReference>
<protein>
    <recommendedName>
        <fullName evidence="8 9">Polyphosphate kinase</fullName>
        <ecNumber evidence="8 9">2.7.4.1</ecNumber>
    </recommendedName>
    <alternativeName>
        <fullName evidence="8">ATP-polyphosphate phosphotransferase</fullName>
    </alternativeName>
    <alternativeName>
        <fullName evidence="8">Polyphosphoric acid kinase</fullName>
    </alternativeName>
</protein>
<gene>
    <name evidence="8" type="primary">ppk</name>
    <name evidence="14" type="ORF">LKD31_02340</name>
</gene>
<accession>A0AAE3AFI8</accession>
<dbReference type="CDD" id="cd09168">
    <property type="entry name" value="PLDc_PaPPK1_C2_like"/>
    <property type="match status" value="1"/>
</dbReference>
<dbReference type="InterPro" id="IPR036830">
    <property type="entry name" value="PP_kinase_middle_dom_sf"/>
</dbReference>
<feature type="binding site" evidence="8">
    <location>
        <position position="563"/>
    </location>
    <ligand>
        <name>ATP</name>
        <dbReference type="ChEBI" id="CHEBI:30616"/>
    </ligand>
</feature>